<dbReference type="Proteomes" id="UP000061587">
    <property type="component" value="Chromosome"/>
</dbReference>
<dbReference type="Proteomes" id="UP000483142">
    <property type="component" value="Unassembled WGS sequence"/>
</dbReference>
<dbReference type="InterPro" id="IPR002528">
    <property type="entry name" value="MATE_fam"/>
</dbReference>
<dbReference type="PANTHER" id="PTHR42925:SF1">
    <property type="entry name" value="VIRULENCE FACTOR MVIN"/>
    <property type="match status" value="1"/>
</dbReference>
<sequence length="449" mass="49719">MDVIQEPRSVRKNLARLAVPIFIETLLIMMLGAVDTVMLSQYSDNSVAAVGVVNQLIMFAFLIFEVINIGTSVLCSQYLGARMHKNMVQVVGVSLILNLVFGLFVSAILHYGATSLLSMMGLRPELMEYGVSYMKIVGVFAFFQAISLTISASLRSANKAVYPMMVTVVVNILNIIGNYSLIFGKFGMPALGVEGAAISTAFARGVSMVILFVILFRKHIPRFPLSYFCPFPFVELKNLLKIGVPSAGENMSYSFSQVVLTYFINMLGNEALATRTYVVNIVMFVYLFAIAMAQGGAICIGHLVGERKIHAAYLLGKYVMRISILVSLVLSCIWALMGHTLFSWLTDNPEIIRLGTIILFIDVILEVGRAINIYATNALRATGDVNYPFYVGFVVQWSVAVGCGFLFGIHWGWGLVGMWCAFVLDENLRGIIFVQRWNSLKWTKKGFVK</sequence>
<evidence type="ECO:0000313" key="16">
    <source>
        <dbReference type="EMBL" id="NVB72714.1"/>
    </source>
</evidence>
<name>A0A0P0M0P5_PHOVU</name>
<evidence type="ECO:0000313" key="9">
    <source>
        <dbReference type="EMBL" id="KAB5434472.1"/>
    </source>
</evidence>
<dbReference type="GO" id="GO:0005886">
    <property type="term" value="C:plasma membrane"/>
    <property type="evidence" value="ECO:0007669"/>
    <property type="project" value="UniProtKB-SubCell"/>
</dbReference>
<reference evidence="17" key="1">
    <citation type="submission" date="2015-10" db="EMBL/GenBank/DDBJ databases">
        <title>Extensive mobilome-driven genome diversification in gut-associated Bacteroides vulgatus mpk.</title>
        <authorList>
            <person name="Beier S."/>
            <person name="Lange A."/>
            <person name="Huson D.H."/>
            <person name="Frick J.-S."/>
            <person name="Autenrieth I.B."/>
        </authorList>
    </citation>
    <scope>NUCLEOTIDE SEQUENCE [LARGE SCALE GENOMIC DNA]</scope>
    <source>
        <strain evidence="17">mpk</strain>
    </source>
</reference>
<dbReference type="GO" id="GO:0015297">
    <property type="term" value="F:antiporter activity"/>
    <property type="evidence" value="ECO:0007669"/>
    <property type="project" value="InterPro"/>
</dbReference>
<evidence type="ECO:0000313" key="18">
    <source>
        <dbReference type="Proteomes" id="UP000462885"/>
    </source>
</evidence>
<dbReference type="EMBL" id="CP013020">
    <property type="protein sequence ID" value="ALK83057.1"/>
    <property type="molecule type" value="Genomic_DNA"/>
</dbReference>
<organism evidence="8 17">
    <name type="scientific">Phocaeicola vulgatus</name>
    <name type="common">Bacteroides vulgatus</name>
    <dbReference type="NCBI Taxonomy" id="821"/>
    <lineage>
        <taxon>Bacteria</taxon>
        <taxon>Pseudomonadati</taxon>
        <taxon>Bacteroidota</taxon>
        <taxon>Bacteroidia</taxon>
        <taxon>Bacteroidales</taxon>
        <taxon>Bacteroidaceae</taxon>
        <taxon>Phocaeicola</taxon>
    </lineage>
</organism>
<evidence type="ECO:0000313" key="21">
    <source>
        <dbReference type="Proteomes" id="UP000469427"/>
    </source>
</evidence>
<dbReference type="GO" id="GO:0042910">
    <property type="term" value="F:xenobiotic transmembrane transporter activity"/>
    <property type="evidence" value="ECO:0007669"/>
    <property type="project" value="InterPro"/>
</dbReference>
<evidence type="ECO:0000256" key="6">
    <source>
        <dbReference type="ARBA" id="ARBA00023136"/>
    </source>
</evidence>
<feature type="transmembrane region" description="Helical" evidence="7">
    <location>
        <begin position="46"/>
        <end position="67"/>
    </location>
</feature>
<feature type="transmembrane region" description="Helical" evidence="7">
    <location>
        <begin position="161"/>
        <end position="183"/>
    </location>
</feature>
<evidence type="ECO:0000256" key="7">
    <source>
        <dbReference type="SAM" id="Phobius"/>
    </source>
</evidence>
<dbReference type="Proteomes" id="UP000462885">
    <property type="component" value="Unassembled WGS sequence"/>
</dbReference>
<evidence type="ECO:0000256" key="5">
    <source>
        <dbReference type="ARBA" id="ARBA00022989"/>
    </source>
</evidence>
<dbReference type="Proteomes" id="UP000469427">
    <property type="component" value="Unassembled WGS sequence"/>
</dbReference>
<dbReference type="Proteomes" id="UP001181258">
    <property type="component" value="Unassembled WGS sequence"/>
</dbReference>
<dbReference type="Proteomes" id="UP000468344">
    <property type="component" value="Unassembled WGS sequence"/>
</dbReference>
<evidence type="ECO:0000256" key="3">
    <source>
        <dbReference type="ARBA" id="ARBA00022475"/>
    </source>
</evidence>
<dbReference type="PATRIC" id="fig|821.40.peg.503"/>
<dbReference type="Proteomes" id="UP000736888">
    <property type="component" value="Unassembled WGS sequence"/>
</dbReference>
<reference evidence="15" key="8">
    <citation type="submission" date="2023-10" db="EMBL/GenBank/DDBJ databases">
        <title>Genome of potential pathogenic bacteria in Crohn's disease.</title>
        <authorList>
            <person name="Rodriguez-Palacios A."/>
        </authorList>
    </citation>
    <scope>NUCLEOTIDE SEQUENCE</scope>
    <source>
        <strain evidence="15">CavFT-hAR107</strain>
    </source>
</reference>
<feature type="transmembrane region" description="Helical" evidence="7">
    <location>
        <begin position="195"/>
        <end position="216"/>
    </location>
</feature>
<evidence type="ECO:0000313" key="10">
    <source>
        <dbReference type="EMBL" id="KAB6451188.1"/>
    </source>
</evidence>
<reference evidence="14" key="7">
    <citation type="submission" date="2021-06" db="EMBL/GenBank/DDBJ databases">
        <title>Collection of gut derived symbiotic bacterial strains cultured from healthy donors.</title>
        <authorList>
            <person name="Lin H."/>
            <person name="Littmann E."/>
            <person name="Pamer E.G."/>
        </authorList>
    </citation>
    <scope>NUCLEOTIDE SEQUENCE</scope>
    <source>
        <strain evidence="14">MSK.6.33</strain>
    </source>
</reference>
<feature type="transmembrane region" description="Helical" evidence="7">
    <location>
        <begin position="387"/>
        <end position="407"/>
    </location>
</feature>
<evidence type="ECO:0000313" key="11">
    <source>
        <dbReference type="EMBL" id="KAB6476248.1"/>
    </source>
</evidence>
<dbReference type="Proteomes" id="UP000524321">
    <property type="component" value="Unassembled WGS sequence"/>
</dbReference>
<evidence type="ECO:0000313" key="13">
    <source>
        <dbReference type="EMBL" id="KAB6573691.1"/>
    </source>
</evidence>
<dbReference type="EMBL" id="WDBZ01000030">
    <property type="protein sequence ID" value="KAB6451188.1"/>
    <property type="molecule type" value="Genomic_DNA"/>
</dbReference>
<evidence type="ECO:0000313" key="23">
    <source>
        <dbReference type="Proteomes" id="UP000524321"/>
    </source>
</evidence>
<dbReference type="InterPro" id="IPR047135">
    <property type="entry name" value="YsiQ"/>
</dbReference>
<dbReference type="EMBL" id="JAHPYS010000026">
    <property type="protein sequence ID" value="MBU9139607.1"/>
    <property type="molecule type" value="Genomic_DNA"/>
</dbReference>
<feature type="transmembrane region" description="Helical" evidence="7">
    <location>
        <begin position="324"/>
        <end position="345"/>
    </location>
</feature>
<comment type="subcellular location">
    <subcellularLocation>
        <location evidence="1">Cell membrane</location>
        <topology evidence="1">Multi-pass membrane protein</topology>
    </subcellularLocation>
</comment>
<feature type="transmembrane region" description="Helical" evidence="7">
    <location>
        <begin position="88"/>
        <end position="113"/>
    </location>
</feature>
<keyword evidence="5 7" id="KW-1133">Transmembrane helix</keyword>
<dbReference type="InterPro" id="IPR048279">
    <property type="entry name" value="MdtK-like"/>
</dbReference>
<evidence type="ECO:0000313" key="22">
    <source>
        <dbReference type="Proteomes" id="UP000483142"/>
    </source>
</evidence>
<evidence type="ECO:0000313" key="14">
    <source>
        <dbReference type="EMBL" id="MBU9139607.1"/>
    </source>
</evidence>
<keyword evidence="6 7" id="KW-0472">Membrane</keyword>
<feature type="transmembrane region" description="Helical" evidence="7">
    <location>
        <begin position="351"/>
        <end position="375"/>
    </location>
</feature>
<dbReference type="NCBIfam" id="TIGR00797">
    <property type="entry name" value="matE"/>
    <property type="match status" value="1"/>
</dbReference>
<reference evidence="16 23" key="6">
    <citation type="submission" date="2020-07" db="EMBL/GenBank/DDBJ databases">
        <title>Bacterial metabolism rescues the inhibition of intestinal drug absorption by food and drug additives.</title>
        <authorList>
            <person name="Zou L."/>
            <person name="Spanogiannopoulos P."/>
            <person name="Chien H.-C."/>
            <person name="Pieper L.M."/>
            <person name="Cai W."/>
            <person name="Khuri N."/>
            <person name="Pottel J."/>
            <person name="Vora B."/>
            <person name="Ni Z."/>
            <person name="Tsakalozou E."/>
            <person name="Zhang W."/>
            <person name="Shoichet B.K."/>
            <person name="Giacomini K.M."/>
            <person name="Turnbaugh P.J."/>
        </authorList>
    </citation>
    <scope>NUCLEOTIDE SEQUENCE [LARGE SCALE GENOMIC DNA]</scope>
    <source>
        <strain evidence="16 23">B33</strain>
    </source>
</reference>
<feature type="transmembrane region" description="Helical" evidence="7">
    <location>
        <begin position="281"/>
        <end position="304"/>
    </location>
</feature>
<dbReference type="CDD" id="cd13134">
    <property type="entry name" value="MATE_like_8"/>
    <property type="match status" value="1"/>
</dbReference>
<evidence type="ECO:0000313" key="15">
    <source>
        <dbReference type="EMBL" id="MDU0247593.1"/>
    </source>
</evidence>
<gene>
    <name evidence="8" type="ORF">BvMPK_0423</name>
    <name evidence="9" type="ORF">F9Z94_17640</name>
    <name evidence="13" type="ORF">GAY76_10260</name>
    <name evidence="12" type="ORF">GAY98_14455</name>
    <name evidence="11" type="ORF">GAZ06_13955</name>
    <name evidence="10" type="ORF">GAZ09_14670</name>
    <name evidence="16" type="ORF">HUV05_04095</name>
    <name evidence="14" type="ORF">KTG10_12815</name>
    <name evidence="15" type="ORF">RVY68_02505</name>
</gene>
<dbReference type="EMBL" id="JAWDHD010000004">
    <property type="protein sequence ID" value="MDU0247593.1"/>
    <property type="molecule type" value="Genomic_DNA"/>
</dbReference>
<reference evidence="9 18" key="4">
    <citation type="submission" date="2019-10" db="EMBL/GenBank/DDBJ databases">
        <title>Genome Sequence and Assembly of iSURF_14.</title>
        <authorList>
            <person name="Wucher B.R."/>
            <person name="Ruoff K.L."/>
            <person name="Price C.E."/>
            <person name="Valls R.R."/>
            <person name="O'Toole G.A."/>
        </authorList>
    </citation>
    <scope>NUCLEOTIDE SEQUENCE [LARGE SCALE GENOMIC DNA]</scope>
    <source>
        <strain evidence="9 18">ANK132K_3B</strain>
    </source>
</reference>
<evidence type="ECO:0000256" key="1">
    <source>
        <dbReference type="ARBA" id="ARBA00004651"/>
    </source>
</evidence>
<dbReference type="EMBL" id="WDBY01000027">
    <property type="protein sequence ID" value="KAB6476248.1"/>
    <property type="molecule type" value="Genomic_DNA"/>
</dbReference>
<dbReference type="EMBL" id="WDAX01000020">
    <property type="protein sequence ID" value="KAB6573691.1"/>
    <property type="molecule type" value="Genomic_DNA"/>
</dbReference>
<dbReference type="EMBL" id="JABWDJ010000010">
    <property type="protein sequence ID" value="NVB72714.1"/>
    <property type="molecule type" value="Genomic_DNA"/>
</dbReference>
<dbReference type="EMBL" id="WCIF01000024">
    <property type="protein sequence ID" value="KAB5434472.1"/>
    <property type="molecule type" value="Genomic_DNA"/>
</dbReference>
<dbReference type="EMBL" id="WDBI01000023">
    <property type="protein sequence ID" value="KAB6525061.1"/>
    <property type="molecule type" value="Genomic_DNA"/>
</dbReference>
<evidence type="ECO:0000256" key="2">
    <source>
        <dbReference type="ARBA" id="ARBA00022448"/>
    </source>
</evidence>
<dbReference type="PANTHER" id="PTHR42925">
    <property type="entry name" value="MULTIDRUG AND TOXIN EFFLUX PROTEIN MATE FAMILY"/>
    <property type="match status" value="1"/>
</dbReference>
<reference evidence="19 20" key="3">
    <citation type="journal article" date="2019" name="Nat. Med.">
        <title>A library of human gut bacterial isolates paired with longitudinal multiomics data enables mechanistic microbiome research.</title>
        <authorList>
            <person name="Poyet M."/>
            <person name="Groussin M."/>
            <person name="Gibbons S.M."/>
            <person name="Avila-Pacheco J."/>
            <person name="Jiang X."/>
            <person name="Kearney S.M."/>
            <person name="Perrotta A.R."/>
            <person name="Berdy B."/>
            <person name="Zhao S."/>
            <person name="Lieberman T.D."/>
            <person name="Swanson P.K."/>
            <person name="Smith M."/>
            <person name="Roesemann S."/>
            <person name="Alexander J.E."/>
            <person name="Rich S.A."/>
            <person name="Livny J."/>
            <person name="Vlamakis H."/>
            <person name="Clish C."/>
            <person name="Bullock K."/>
            <person name="Deik A."/>
            <person name="Scott J."/>
            <person name="Pierce K.A."/>
            <person name="Xavier R.J."/>
            <person name="Alm E.J."/>
        </authorList>
    </citation>
    <scope>NUCLEOTIDE SEQUENCE [LARGE SCALE GENOMIC DNA]</scope>
    <source>
        <strain evidence="13 19">BIOML-A110</strain>
        <strain evidence="12 21">BIOML-A122</strain>
        <strain evidence="11 20">BIOML-A140</strain>
        <strain evidence="10 22">BIOML-A141</strain>
    </source>
</reference>
<evidence type="ECO:0000313" key="19">
    <source>
        <dbReference type="Proteomes" id="UP000462922"/>
    </source>
</evidence>
<reference evidence="8 17" key="2">
    <citation type="journal article" date="2016" name="Genome Biol. Evol.">
        <title>Extensive mobilome-driven genome diversification in mouse gut-associated Bacteroides vulgatus mpk.</title>
        <authorList>
            <person name="Lange A."/>
            <person name="Beier S."/>
            <person name="Steimle A."/>
            <person name="Autenrieth I.B."/>
            <person name="Huson D.H."/>
            <person name="Frick J.S."/>
        </authorList>
    </citation>
    <scope>NUCLEOTIDE SEQUENCE [LARGE SCALE GENOMIC DNA]</scope>
    <source>
        <strain evidence="8">Mpk</strain>
        <strain evidence="17">mpk</strain>
    </source>
</reference>
<evidence type="ECO:0000313" key="17">
    <source>
        <dbReference type="Proteomes" id="UP000061587"/>
    </source>
</evidence>
<dbReference type="Pfam" id="PF01554">
    <property type="entry name" value="MatE"/>
    <property type="match status" value="2"/>
</dbReference>
<dbReference type="AlphaFoldDB" id="A0A0P0M0P5"/>
<evidence type="ECO:0000256" key="4">
    <source>
        <dbReference type="ARBA" id="ARBA00022692"/>
    </source>
</evidence>
<feature type="transmembrane region" description="Helical" evidence="7">
    <location>
        <begin position="14"/>
        <end position="34"/>
    </location>
</feature>
<evidence type="ECO:0000313" key="8">
    <source>
        <dbReference type="EMBL" id="ALK83057.1"/>
    </source>
</evidence>
<reference evidence="16 23" key="5">
    <citation type="submission" date="2020-04" db="EMBL/GenBank/DDBJ databases">
        <authorList>
            <person name="Pieper L."/>
        </authorList>
    </citation>
    <scope>NUCLEOTIDE SEQUENCE [LARGE SCALE GENOMIC DNA]</scope>
    <source>
        <strain evidence="16 23">B33</strain>
    </source>
</reference>
<evidence type="ECO:0000313" key="20">
    <source>
        <dbReference type="Proteomes" id="UP000468344"/>
    </source>
</evidence>
<keyword evidence="4 7" id="KW-0812">Transmembrane</keyword>
<accession>A0A0P0M0P5</accession>
<keyword evidence="2" id="KW-0813">Transport</keyword>
<dbReference type="Proteomes" id="UP000462922">
    <property type="component" value="Unassembled WGS sequence"/>
</dbReference>
<proteinExistence type="predicted"/>
<keyword evidence="3" id="KW-1003">Cell membrane</keyword>
<feature type="transmembrane region" description="Helical" evidence="7">
    <location>
        <begin position="133"/>
        <end position="154"/>
    </location>
</feature>
<protein>
    <submittedName>
        <fullName evidence="9">MATE family efflux transporter</fullName>
    </submittedName>
    <submittedName>
        <fullName evidence="8">Transmembrane transport efflux protein</fullName>
    </submittedName>
</protein>
<dbReference type="PIRSF" id="PIRSF006603">
    <property type="entry name" value="DinF"/>
    <property type="match status" value="1"/>
</dbReference>
<evidence type="ECO:0000313" key="12">
    <source>
        <dbReference type="EMBL" id="KAB6525061.1"/>
    </source>
</evidence>